<sequence>MATRFSLSKRQLSQQQQQQQHQSRARWTTFLTKVLADLMVDQVYKGNRKNNSFNRKAWRCICDEFYKKTGLKWDKEQLKNRYSVLRRQYGLVKSLLDHGDFFTWDDSSGTIIATDEAWAKYGQGHADAENIKLNGCPLYKQLCLIFSESTTTNGKNVQSAELEGGISSSLPYPQPLNVIQEVTSSESEDEMADNEEFPSAMPSSSSTTVRKKGRKGIDDAIAGAILEMAAASKMRTAAVNYSSGRYTIANCIKELDQMQVVEEQVYLAALDLFHNRNARETFLSLKGEKRLTWLRRKCIGQWQSSAQY</sequence>
<dbReference type="EMBL" id="CM047740">
    <property type="protein sequence ID" value="KAJ0041121.1"/>
    <property type="molecule type" value="Genomic_DNA"/>
</dbReference>
<gene>
    <name evidence="1" type="ORF">Pint_28481</name>
</gene>
<evidence type="ECO:0000313" key="1">
    <source>
        <dbReference type="EMBL" id="KAJ0041121.1"/>
    </source>
</evidence>
<protein>
    <submittedName>
        <fullName evidence="1">Uncharacterized protein</fullName>
    </submittedName>
</protein>
<evidence type="ECO:0000313" key="2">
    <source>
        <dbReference type="Proteomes" id="UP001163603"/>
    </source>
</evidence>
<reference evidence="2" key="1">
    <citation type="journal article" date="2023" name="G3 (Bethesda)">
        <title>Genome assembly and association tests identify interacting loci associated with vigor, precocity, and sex in interspecific pistachio rootstocks.</title>
        <authorList>
            <person name="Palmer W."/>
            <person name="Jacygrad E."/>
            <person name="Sagayaradj S."/>
            <person name="Cavanaugh K."/>
            <person name="Han R."/>
            <person name="Bertier L."/>
            <person name="Beede B."/>
            <person name="Kafkas S."/>
            <person name="Golino D."/>
            <person name="Preece J."/>
            <person name="Michelmore R."/>
        </authorList>
    </citation>
    <scope>NUCLEOTIDE SEQUENCE [LARGE SCALE GENOMIC DNA]</scope>
</reference>
<accession>A0ACC0YRS2</accession>
<dbReference type="Proteomes" id="UP001163603">
    <property type="component" value="Chromosome 5"/>
</dbReference>
<proteinExistence type="predicted"/>
<organism evidence="1 2">
    <name type="scientific">Pistacia integerrima</name>
    <dbReference type="NCBI Taxonomy" id="434235"/>
    <lineage>
        <taxon>Eukaryota</taxon>
        <taxon>Viridiplantae</taxon>
        <taxon>Streptophyta</taxon>
        <taxon>Embryophyta</taxon>
        <taxon>Tracheophyta</taxon>
        <taxon>Spermatophyta</taxon>
        <taxon>Magnoliopsida</taxon>
        <taxon>eudicotyledons</taxon>
        <taxon>Gunneridae</taxon>
        <taxon>Pentapetalae</taxon>
        <taxon>rosids</taxon>
        <taxon>malvids</taxon>
        <taxon>Sapindales</taxon>
        <taxon>Anacardiaceae</taxon>
        <taxon>Pistacia</taxon>
    </lineage>
</organism>
<name>A0ACC0YRS2_9ROSI</name>
<keyword evidence="2" id="KW-1185">Reference proteome</keyword>
<comment type="caution">
    <text evidence="1">The sequence shown here is derived from an EMBL/GenBank/DDBJ whole genome shotgun (WGS) entry which is preliminary data.</text>
</comment>